<dbReference type="InterPro" id="IPR036844">
    <property type="entry name" value="Hint_dom_sf"/>
</dbReference>
<dbReference type="SUPFAM" id="SSF51294">
    <property type="entry name" value="Hedgehog/intein (Hint) domain"/>
    <property type="match status" value="1"/>
</dbReference>
<dbReference type="RefSeq" id="WP_160851361.1">
    <property type="nucleotide sequence ID" value="NZ_WUWG01000001.1"/>
</dbReference>
<keyword evidence="3" id="KW-1185">Reference proteome</keyword>
<dbReference type="AlphaFoldDB" id="A0A6B0TR31"/>
<protein>
    <recommendedName>
        <fullName evidence="1">Hedgehog/Intein (Hint) domain-containing protein</fullName>
    </recommendedName>
</protein>
<sequence length="383" mass="40340">MAVITLNALVWDIDDFTLVSNGNPAFTNTGTTPANTLVNGTSTGAFQLDASATPETAKFRDLDDDIVGNADDNFGDGYLELAGSGTNSNLYHITLDEALTIGGETYPAGTKVEVETRYVIRPAGGTAADDITIYTLRLDTNFDPNSGTGTSNSGTNELIASSAPLIPGTTYNVQSGSDGPYIGGANDPVVPCFTPGARILTEAGWRAVEEIRVGDRVQTKDNGLQTVRWIGRRDLGRAELARDMALAPVCIPAGALGAGLPERDLIVSPQHRMLIAGPSSDLYFGTREVFVPAKALLATGRARMALPAGGVSYLHLLFDRHEVLFAEGSETESFHPGEFGLQAVDAPARAELFALFPELDPAGLAAVATARTCLTVREALVLV</sequence>
<proteinExistence type="predicted"/>
<dbReference type="InterPro" id="IPR028992">
    <property type="entry name" value="Hedgehog/Intein_dom"/>
</dbReference>
<reference evidence="2 3" key="1">
    <citation type="submission" date="2019-12" db="EMBL/GenBank/DDBJ databases">
        <title>Strain KN286 was isolated from seawater, which was collected from Caroline Seamount in the tropical western Pacific.</title>
        <authorList>
            <person name="Wang Q."/>
        </authorList>
    </citation>
    <scope>NUCLEOTIDE SEQUENCE [LARGE SCALE GENOMIC DNA]</scope>
    <source>
        <strain evidence="2 3">KN286</strain>
    </source>
</reference>
<dbReference type="Pfam" id="PF13403">
    <property type="entry name" value="Hint_2"/>
    <property type="match status" value="1"/>
</dbReference>
<comment type="caution">
    <text evidence="2">The sequence shown here is derived from an EMBL/GenBank/DDBJ whole genome shotgun (WGS) entry which is preliminary data.</text>
</comment>
<evidence type="ECO:0000313" key="2">
    <source>
        <dbReference type="EMBL" id="MXU64208.1"/>
    </source>
</evidence>
<accession>A0A6B0TR31</accession>
<dbReference type="Proteomes" id="UP000436016">
    <property type="component" value="Unassembled WGS sequence"/>
</dbReference>
<dbReference type="EMBL" id="WUWG01000001">
    <property type="protein sequence ID" value="MXU64208.1"/>
    <property type="molecule type" value="Genomic_DNA"/>
</dbReference>
<dbReference type="Gene3D" id="2.170.16.10">
    <property type="entry name" value="Hedgehog/Intein (Hint) domain"/>
    <property type="match status" value="1"/>
</dbReference>
<feature type="domain" description="Hedgehog/Intein (Hint)" evidence="1">
    <location>
        <begin position="191"/>
        <end position="337"/>
    </location>
</feature>
<evidence type="ECO:0000313" key="3">
    <source>
        <dbReference type="Proteomes" id="UP000436016"/>
    </source>
</evidence>
<gene>
    <name evidence="2" type="ORF">GSH16_02025</name>
</gene>
<organism evidence="2 3">
    <name type="scientific">Oceanomicrobium pacificus</name>
    <dbReference type="NCBI Taxonomy" id="2692916"/>
    <lineage>
        <taxon>Bacteria</taxon>
        <taxon>Pseudomonadati</taxon>
        <taxon>Pseudomonadota</taxon>
        <taxon>Alphaproteobacteria</taxon>
        <taxon>Rhodobacterales</taxon>
        <taxon>Paracoccaceae</taxon>
        <taxon>Oceanomicrobium</taxon>
    </lineage>
</organism>
<name>A0A6B0TR31_9RHOB</name>
<evidence type="ECO:0000259" key="1">
    <source>
        <dbReference type="Pfam" id="PF13403"/>
    </source>
</evidence>